<dbReference type="InterPro" id="IPR014710">
    <property type="entry name" value="RmlC-like_jellyroll"/>
</dbReference>
<dbReference type="InterPro" id="IPR011051">
    <property type="entry name" value="RmlC_Cupin_sf"/>
</dbReference>
<dbReference type="Gene3D" id="2.60.120.10">
    <property type="entry name" value="Jelly Rolls"/>
    <property type="match status" value="1"/>
</dbReference>
<dbReference type="Proteomes" id="UP000253741">
    <property type="component" value="Unassembled WGS sequence"/>
</dbReference>
<accession>A0A370BK29</accession>
<sequence>MTPPATATVLMNLDEQLARSAPGQQGALWRLAEAGRGLDANVVRLSPGGGVAEHSDDVLDVLLVVLDGDGYLGTSRGRQRLTPHTVVWLPRTSYRSLSAGDSGLVYLTAHPRRPGLSVSGVRPAEGGEPPCARDRVCEECGRLAQESDARFCSRCGHRLPHRD</sequence>
<evidence type="ECO:0000313" key="2">
    <source>
        <dbReference type="Proteomes" id="UP000253741"/>
    </source>
</evidence>
<reference evidence="1 2" key="1">
    <citation type="submission" date="2018-07" db="EMBL/GenBank/DDBJ databases">
        <title>Streptomyces species from bats.</title>
        <authorList>
            <person name="Dunlap C."/>
        </authorList>
    </citation>
    <scope>NUCLEOTIDE SEQUENCE [LARGE SCALE GENOMIC DNA]</scope>
    <source>
        <strain evidence="1 2">AC230</strain>
    </source>
</reference>
<gene>
    <name evidence="1" type="ORF">DVH02_01260</name>
</gene>
<proteinExistence type="predicted"/>
<name>A0A370BK29_9ACTN</name>
<organism evidence="1 2">
    <name type="scientific">Streptomyces corynorhini</name>
    <dbReference type="NCBI Taxonomy" id="2282652"/>
    <lineage>
        <taxon>Bacteria</taxon>
        <taxon>Bacillati</taxon>
        <taxon>Actinomycetota</taxon>
        <taxon>Actinomycetes</taxon>
        <taxon>Kitasatosporales</taxon>
        <taxon>Streptomycetaceae</taxon>
        <taxon>Streptomyces</taxon>
    </lineage>
</organism>
<dbReference type="SUPFAM" id="SSF51182">
    <property type="entry name" value="RmlC-like cupins"/>
    <property type="match status" value="1"/>
</dbReference>
<keyword evidence="2" id="KW-1185">Reference proteome</keyword>
<dbReference type="OrthoDB" id="8451629at2"/>
<dbReference type="RefSeq" id="WP_114621783.1">
    <property type="nucleotide sequence ID" value="NZ_QQNA01000005.1"/>
</dbReference>
<dbReference type="AlphaFoldDB" id="A0A370BK29"/>
<dbReference type="EMBL" id="QQNA01000005">
    <property type="protein sequence ID" value="RDG39966.1"/>
    <property type="molecule type" value="Genomic_DNA"/>
</dbReference>
<protein>
    <submittedName>
        <fullName evidence="1">Uncharacterized protein</fullName>
    </submittedName>
</protein>
<comment type="caution">
    <text evidence="1">The sequence shown here is derived from an EMBL/GenBank/DDBJ whole genome shotgun (WGS) entry which is preliminary data.</text>
</comment>
<evidence type="ECO:0000313" key="1">
    <source>
        <dbReference type="EMBL" id="RDG39966.1"/>
    </source>
</evidence>